<dbReference type="EMBL" id="JAZDWU010000001">
    <property type="protein sequence ID" value="KAL0014630.1"/>
    <property type="molecule type" value="Genomic_DNA"/>
</dbReference>
<dbReference type="Proteomes" id="UP001459277">
    <property type="component" value="Unassembled WGS sequence"/>
</dbReference>
<evidence type="ECO:0000256" key="1">
    <source>
        <dbReference type="SAM" id="MobiDB-lite"/>
    </source>
</evidence>
<dbReference type="AlphaFoldDB" id="A0AAW2DZ66"/>
<evidence type="ECO:0000313" key="3">
    <source>
        <dbReference type="Proteomes" id="UP001459277"/>
    </source>
</evidence>
<organism evidence="2 3">
    <name type="scientific">Lithocarpus litseifolius</name>
    <dbReference type="NCBI Taxonomy" id="425828"/>
    <lineage>
        <taxon>Eukaryota</taxon>
        <taxon>Viridiplantae</taxon>
        <taxon>Streptophyta</taxon>
        <taxon>Embryophyta</taxon>
        <taxon>Tracheophyta</taxon>
        <taxon>Spermatophyta</taxon>
        <taxon>Magnoliopsida</taxon>
        <taxon>eudicotyledons</taxon>
        <taxon>Gunneridae</taxon>
        <taxon>Pentapetalae</taxon>
        <taxon>rosids</taxon>
        <taxon>fabids</taxon>
        <taxon>Fagales</taxon>
        <taxon>Fagaceae</taxon>
        <taxon>Lithocarpus</taxon>
    </lineage>
</organism>
<reference evidence="2 3" key="1">
    <citation type="submission" date="2024-01" db="EMBL/GenBank/DDBJ databases">
        <title>A telomere-to-telomere, gap-free genome of sweet tea (Lithocarpus litseifolius).</title>
        <authorList>
            <person name="Zhou J."/>
        </authorList>
    </citation>
    <scope>NUCLEOTIDE SEQUENCE [LARGE SCALE GENOMIC DNA]</scope>
    <source>
        <strain evidence="2">Zhou-2022a</strain>
        <tissue evidence="2">Leaf</tissue>
    </source>
</reference>
<feature type="region of interest" description="Disordered" evidence="1">
    <location>
        <begin position="1"/>
        <end position="40"/>
    </location>
</feature>
<feature type="compositionally biased region" description="Basic residues" evidence="1">
    <location>
        <begin position="19"/>
        <end position="28"/>
    </location>
</feature>
<comment type="caution">
    <text evidence="2">The sequence shown here is derived from an EMBL/GenBank/DDBJ whole genome shotgun (WGS) entry which is preliminary data.</text>
</comment>
<keyword evidence="3" id="KW-1185">Reference proteome</keyword>
<accession>A0AAW2DZ66</accession>
<gene>
    <name evidence="2" type="ORF">SO802_001699</name>
</gene>
<proteinExistence type="predicted"/>
<sequence>MEMITSIARKTSLEDHQMSHKSHVRKRDSRADHRSGDAHSGSVDIAVAAAVVEDAGTLVRNTLGTPRTSEAAEVGTLDILAVGSLLVVVGGTHRTVALMGIPVAVVEDMDIRTLQFI</sequence>
<protein>
    <submittedName>
        <fullName evidence="2">Uncharacterized protein</fullName>
    </submittedName>
</protein>
<name>A0AAW2DZ66_9ROSI</name>
<evidence type="ECO:0000313" key="2">
    <source>
        <dbReference type="EMBL" id="KAL0014630.1"/>
    </source>
</evidence>